<gene>
    <name evidence="1" type="ORF">EVAR_86020_1</name>
</gene>
<keyword evidence="2" id="KW-1185">Reference proteome</keyword>
<dbReference type="Proteomes" id="UP000299102">
    <property type="component" value="Unassembled WGS sequence"/>
</dbReference>
<dbReference type="OrthoDB" id="416437at2759"/>
<comment type="caution">
    <text evidence="1">The sequence shown here is derived from an EMBL/GenBank/DDBJ whole genome shotgun (WGS) entry which is preliminary data.</text>
</comment>
<evidence type="ECO:0008006" key="3">
    <source>
        <dbReference type="Google" id="ProtNLM"/>
    </source>
</evidence>
<accession>A0A4C1UJB7</accession>
<reference evidence="1 2" key="1">
    <citation type="journal article" date="2019" name="Commun. Biol.">
        <title>The bagworm genome reveals a unique fibroin gene that provides high tensile strength.</title>
        <authorList>
            <person name="Kono N."/>
            <person name="Nakamura H."/>
            <person name="Ohtoshi R."/>
            <person name="Tomita M."/>
            <person name="Numata K."/>
            <person name="Arakawa K."/>
        </authorList>
    </citation>
    <scope>NUCLEOTIDE SEQUENCE [LARGE SCALE GENOMIC DNA]</scope>
</reference>
<sequence length="140" mass="15354">MQQMYLPSELISQETEYILYTKAIQFLAKYNYGTAERRMLPLILSWASTIHKMQGSTVDHAVVYLGACGGARGAWGRSDDPINLGVTATASEVRSLFNHLNSRCVASGTRTAAGPEAVSFIGVLARAVRAVEKMRTKRKT</sequence>
<dbReference type="SUPFAM" id="SSF52540">
    <property type="entry name" value="P-loop containing nucleoside triphosphate hydrolases"/>
    <property type="match status" value="1"/>
</dbReference>
<dbReference type="AlphaFoldDB" id="A0A4C1UJB7"/>
<dbReference type="CDD" id="cd18809">
    <property type="entry name" value="SF1_C_RecD"/>
    <property type="match status" value="1"/>
</dbReference>
<dbReference type="InterPro" id="IPR027417">
    <property type="entry name" value="P-loop_NTPase"/>
</dbReference>
<proteinExistence type="predicted"/>
<protein>
    <recommendedName>
        <fullName evidence="3">ATP-dependent DNA helicase PIF1</fullName>
    </recommendedName>
</protein>
<evidence type="ECO:0000313" key="1">
    <source>
        <dbReference type="EMBL" id="GBP26518.1"/>
    </source>
</evidence>
<name>A0A4C1UJB7_EUMVA</name>
<organism evidence="1 2">
    <name type="scientific">Eumeta variegata</name>
    <name type="common">Bagworm moth</name>
    <name type="synonym">Eumeta japonica</name>
    <dbReference type="NCBI Taxonomy" id="151549"/>
    <lineage>
        <taxon>Eukaryota</taxon>
        <taxon>Metazoa</taxon>
        <taxon>Ecdysozoa</taxon>
        <taxon>Arthropoda</taxon>
        <taxon>Hexapoda</taxon>
        <taxon>Insecta</taxon>
        <taxon>Pterygota</taxon>
        <taxon>Neoptera</taxon>
        <taxon>Endopterygota</taxon>
        <taxon>Lepidoptera</taxon>
        <taxon>Glossata</taxon>
        <taxon>Ditrysia</taxon>
        <taxon>Tineoidea</taxon>
        <taxon>Psychidae</taxon>
        <taxon>Oiketicinae</taxon>
        <taxon>Eumeta</taxon>
    </lineage>
</organism>
<dbReference type="EMBL" id="BGZK01000181">
    <property type="protein sequence ID" value="GBP26518.1"/>
    <property type="molecule type" value="Genomic_DNA"/>
</dbReference>
<evidence type="ECO:0000313" key="2">
    <source>
        <dbReference type="Proteomes" id="UP000299102"/>
    </source>
</evidence>